<comment type="caution">
    <text evidence="1">The sequence shown here is derived from an EMBL/GenBank/DDBJ whole genome shotgun (WGS) entry which is preliminary data.</text>
</comment>
<evidence type="ECO:0000313" key="2">
    <source>
        <dbReference type="Proteomes" id="UP001059596"/>
    </source>
</evidence>
<keyword evidence="2" id="KW-1185">Reference proteome</keyword>
<dbReference type="Proteomes" id="UP001059596">
    <property type="component" value="Chromosome 3R"/>
</dbReference>
<dbReference type="EMBL" id="JAMKOV010000001">
    <property type="protein sequence ID" value="KAI8045269.1"/>
    <property type="molecule type" value="Genomic_DNA"/>
</dbReference>
<proteinExistence type="predicted"/>
<evidence type="ECO:0000313" key="1">
    <source>
        <dbReference type="EMBL" id="KAI8045269.1"/>
    </source>
</evidence>
<reference evidence="1" key="1">
    <citation type="journal article" date="2023" name="Genome Biol. Evol.">
        <title>Long-read-based Genome Assembly of Drosophila gunungcola Reveals Fewer Chemosensory Genes in Flower-breeding Species.</title>
        <authorList>
            <person name="Negi A."/>
            <person name="Liao B.Y."/>
            <person name="Yeh S.D."/>
        </authorList>
    </citation>
    <scope>NUCLEOTIDE SEQUENCE</scope>
    <source>
        <strain evidence="1">Sukarami</strain>
    </source>
</reference>
<organism evidence="1 2">
    <name type="scientific">Drosophila gunungcola</name>
    <name type="common">fruit fly</name>
    <dbReference type="NCBI Taxonomy" id="103775"/>
    <lineage>
        <taxon>Eukaryota</taxon>
        <taxon>Metazoa</taxon>
        <taxon>Ecdysozoa</taxon>
        <taxon>Arthropoda</taxon>
        <taxon>Hexapoda</taxon>
        <taxon>Insecta</taxon>
        <taxon>Pterygota</taxon>
        <taxon>Neoptera</taxon>
        <taxon>Endopterygota</taxon>
        <taxon>Diptera</taxon>
        <taxon>Brachycera</taxon>
        <taxon>Muscomorpha</taxon>
        <taxon>Ephydroidea</taxon>
        <taxon>Drosophilidae</taxon>
        <taxon>Drosophila</taxon>
        <taxon>Sophophora</taxon>
    </lineage>
</organism>
<accession>A0A9P9YYZ7</accession>
<sequence>MKMSEFTQLFNAQQDIHNATNAFASLDDEEENLMVLFDGFAMETNTVSKKDKHPRMCGSYFLPEIQQ</sequence>
<gene>
    <name evidence="1" type="ORF">M5D96_001449</name>
</gene>
<dbReference type="AlphaFoldDB" id="A0A9P9YYZ7"/>
<name>A0A9P9YYZ7_9MUSC</name>
<protein>
    <submittedName>
        <fullName evidence="1">Uncharacterized protein</fullName>
    </submittedName>
</protein>